<sequence length="255" mass="28878">MPCAQSRHEAARSWDPVSTEDPYFMVKGEVQKAVHIVQGLFEKWTELFQHPSTARRQEISWTAIKLRNNLSSMEWDQEDLEIISMVEANPRKFNLNVTELTSSVQALAEEKLDRHSGTTEKYRCLNSELQLASSHFTEEQQAQQQWRVSGSVGVLKFQRTGGELEEQASLCKGHSGLFQNGSNHVNFSHLLQSPVTKTPIQQANHTSLNKSLANISGLSLTLQRQTDAQLNNPGAPFALYLFTVLLNWLVFERKV</sequence>
<evidence type="ECO:0000313" key="11">
    <source>
        <dbReference type="EMBL" id="CAD7673302.1"/>
    </source>
</evidence>
<dbReference type="EMBL" id="CAJHUB010000671">
    <property type="protein sequence ID" value="CAD7673302.1"/>
    <property type="molecule type" value="Genomic_DNA"/>
</dbReference>
<organism evidence="11 12">
    <name type="scientific">Nyctereutes procyonoides</name>
    <name type="common">Raccoon dog</name>
    <name type="synonym">Canis procyonoides</name>
    <dbReference type="NCBI Taxonomy" id="34880"/>
    <lineage>
        <taxon>Eukaryota</taxon>
        <taxon>Metazoa</taxon>
        <taxon>Chordata</taxon>
        <taxon>Craniata</taxon>
        <taxon>Vertebrata</taxon>
        <taxon>Euteleostomi</taxon>
        <taxon>Mammalia</taxon>
        <taxon>Eutheria</taxon>
        <taxon>Laurasiatheria</taxon>
        <taxon>Carnivora</taxon>
        <taxon>Caniformia</taxon>
        <taxon>Canidae</taxon>
        <taxon>Nyctereutes</taxon>
    </lineage>
</organism>
<dbReference type="GO" id="GO:0048193">
    <property type="term" value="P:Golgi vesicle transport"/>
    <property type="evidence" value="ECO:0007669"/>
    <property type="project" value="InterPro"/>
</dbReference>
<evidence type="ECO:0000256" key="9">
    <source>
        <dbReference type="SAM" id="Phobius"/>
    </source>
</evidence>
<gene>
    <name evidence="11" type="ORF">NYPRO_LOCUS6097</name>
</gene>
<keyword evidence="4" id="KW-0653">Protein transport</keyword>
<feature type="transmembrane region" description="Helical" evidence="9">
    <location>
        <begin position="234"/>
        <end position="251"/>
    </location>
</feature>
<dbReference type="GO" id="GO:0005794">
    <property type="term" value="C:Golgi apparatus"/>
    <property type="evidence" value="ECO:0007669"/>
    <property type="project" value="UniProtKB-SubCell"/>
</dbReference>
<evidence type="ECO:0000313" key="12">
    <source>
        <dbReference type="Proteomes" id="UP000645828"/>
    </source>
</evidence>
<keyword evidence="6" id="KW-0333">Golgi apparatus</keyword>
<evidence type="ECO:0000256" key="6">
    <source>
        <dbReference type="ARBA" id="ARBA00023034"/>
    </source>
</evidence>
<keyword evidence="2" id="KW-0813">Transport</keyword>
<comment type="subcellular location">
    <subcellularLocation>
        <location evidence="8">Golgi apparatus</location>
        <location evidence="8">trans-Golgi network membrane</location>
        <topology evidence="8">Single-pass type IV membrane protein</topology>
    </subcellularLocation>
</comment>
<keyword evidence="12" id="KW-1185">Reference proteome</keyword>
<evidence type="ECO:0000256" key="8">
    <source>
        <dbReference type="ARBA" id="ARBA00037801"/>
    </source>
</evidence>
<accession>A0A811YFY6</accession>
<evidence type="ECO:0000256" key="4">
    <source>
        <dbReference type="ARBA" id="ARBA00022927"/>
    </source>
</evidence>
<evidence type="ECO:0000256" key="3">
    <source>
        <dbReference type="ARBA" id="ARBA00022692"/>
    </source>
</evidence>
<keyword evidence="7 9" id="KW-0472">Membrane</keyword>
<dbReference type="SUPFAM" id="SSF47661">
    <property type="entry name" value="t-snare proteins"/>
    <property type="match status" value="1"/>
</dbReference>
<comment type="caution">
    <text evidence="11">The sequence shown here is derived from an EMBL/GenBank/DDBJ whole genome shotgun (WGS) entry which is preliminary data.</text>
</comment>
<evidence type="ECO:0000256" key="5">
    <source>
        <dbReference type="ARBA" id="ARBA00022989"/>
    </source>
</evidence>
<proteinExistence type="inferred from homology"/>
<dbReference type="GO" id="GO:0016020">
    <property type="term" value="C:membrane"/>
    <property type="evidence" value="ECO:0007669"/>
    <property type="project" value="InterPro"/>
</dbReference>
<name>A0A811YFY6_NYCPR</name>
<dbReference type="Proteomes" id="UP000645828">
    <property type="component" value="Unassembled WGS sequence"/>
</dbReference>
<dbReference type="InterPro" id="IPR015260">
    <property type="entry name" value="Syntaxin-6/10/61_N"/>
</dbReference>
<dbReference type="AlphaFoldDB" id="A0A811YFY6"/>
<dbReference type="GO" id="GO:0015031">
    <property type="term" value="P:protein transport"/>
    <property type="evidence" value="ECO:0007669"/>
    <property type="project" value="UniProtKB-KW"/>
</dbReference>
<dbReference type="Gene3D" id="1.20.58.90">
    <property type="match status" value="1"/>
</dbReference>
<evidence type="ECO:0000256" key="2">
    <source>
        <dbReference type="ARBA" id="ARBA00022448"/>
    </source>
</evidence>
<protein>
    <submittedName>
        <fullName evidence="11">(raccoon dog) hypothetical protein</fullName>
    </submittedName>
</protein>
<comment type="similarity">
    <text evidence="1">Belongs to the syntaxin family.</text>
</comment>
<dbReference type="Pfam" id="PF09177">
    <property type="entry name" value="STX6_10_61_N"/>
    <property type="match status" value="1"/>
</dbReference>
<evidence type="ECO:0000256" key="7">
    <source>
        <dbReference type="ARBA" id="ARBA00023136"/>
    </source>
</evidence>
<evidence type="ECO:0000259" key="10">
    <source>
        <dbReference type="Pfam" id="PF09177"/>
    </source>
</evidence>
<keyword evidence="3 9" id="KW-0812">Transmembrane</keyword>
<evidence type="ECO:0000256" key="1">
    <source>
        <dbReference type="ARBA" id="ARBA00009063"/>
    </source>
</evidence>
<dbReference type="FunFam" id="1.20.58.90:FF:000004">
    <property type="entry name" value="Syntaxin 10"/>
    <property type="match status" value="1"/>
</dbReference>
<reference evidence="11" key="1">
    <citation type="submission" date="2020-12" db="EMBL/GenBank/DDBJ databases">
        <authorList>
            <consortium name="Molecular Ecology Group"/>
        </authorList>
    </citation>
    <scope>NUCLEOTIDE SEQUENCE</scope>
    <source>
        <strain evidence="11">TBG_1078</strain>
    </source>
</reference>
<dbReference type="InterPro" id="IPR010989">
    <property type="entry name" value="SNARE"/>
</dbReference>
<keyword evidence="5 9" id="KW-1133">Transmembrane helix</keyword>
<feature type="domain" description="Syntaxin 6/10/61 N-terminal" evidence="10">
    <location>
        <begin position="21"/>
        <end position="102"/>
    </location>
</feature>